<accession>C2EL35</accession>
<evidence type="ECO:0000313" key="1">
    <source>
        <dbReference type="EMBL" id="EEJ72781.1"/>
    </source>
</evidence>
<dbReference type="eggNOG" id="ENOG5033CM8">
    <property type="taxonomic scope" value="Bacteria"/>
</dbReference>
<dbReference type="Proteomes" id="UP000005583">
    <property type="component" value="Unassembled WGS sequence"/>
</dbReference>
<evidence type="ECO:0000313" key="2">
    <source>
        <dbReference type="Proteomes" id="UP000005583"/>
    </source>
</evidence>
<protein>
    <recommendedName>
        <fullName evidence="3">YolD-like protein</fullName>
    </recommendedName>
</protein>
<dbReference type="AlphaFoldDB" id="C2EL35"/>
<dbReference type="RefSeq" id="WP_007126569.1">
    <property type="nucleotide sequence ID" value="NZ_AZFO01000001.1"/>
</dbReference>
<name>C2EL35_9LACO</name>
<reference evidence="1 2" key="1">
    <citation type="submission" date="2009-01" db="EMBL/GenBank/DDBJ databases">
        <authorList>
            <person name="Qin X."/>
            <person name="Bachman B."/>
            <person name="Battles P."/>
            <person name="Bell A."/>
            <person name="Bess C."/>
            <person name="Bickham C."/>
            <person name="Chaboub L."/>
            <person name="Chen D."/>
            <person name="Coyle M."/>
            <person name="Deiros D.R."/>
            <person name="Dinh H."/>
            <person name="Forbes L."/>
            <person name="Fowler G."/>
            <person name="Francisco L."/>
            <person name="Fu Q."/>
            <person name="Gubbala S."/>
            <person name="Hale W."/>
            <person name="Han Y."/>
            <person name="Hemphill L."/>
            <person name="Highlander S.K."/>
            <person name="Hirani K."/>
            <person name="Hogues M."/>
            <person name="Jackson L."/>
            <person name="Jakkamsetti A."/>
            <person name="Javaid M."/>
            <person name="Jiang H."/>
            <person name="Korchina V."/>
            <person name="Kovar C."/>
            <person name="Lara F."/>
            <person name="Lee S."/>
            <person name="Mata R."/>
            <person name="Mathew T."/>
            <person name="Moen C."/>
            <person name="Morales K."/>
            <person name="Munidasa M."/>
            <person name="Nazareth L."/>
            <person name="Ngo R."/>
            <person name="Nguyen L."/>
            <person name="Okwuonu G."/>
            <person name="Ongeri F."/>
            <person name="Patil S."/>
            <person name="Petrosino J."/>
            <person name="Pham C."/>
            <person name="Pham P."/>
            <person name="Pu L.-L."/>
            <person name="Puazo M."/>
            <person name="Raj R."/>
            <person name="Reid J."/>
            <person name="Rouhana J."/>
            <person name="Saada N."/>
            <person name="Shang Y."/>
            <person name="Simmons D."/>
            <person name="Thornton R."/>
            <person name="Warren J."/>
            <person name="Weissenberger G."/>
            <person name="Zhang J."/>
            <person name="Zhang L."/>
            <person name="Zhou C."/>
            <person name="Zhu D."/>
            <person name="Muzny D."/>
            <person name="Worley K."/>
            <person name="Gibbs R."/>
        </authorList>
    </citation>
    <scope>NUCLEOTIDE SEQUENCE [LARGE SCALE GENOMIC DNA]</scope>
    <source>
        <strain evidence="1 2">DSM 16047</strain>
    </source>
</reference>
<dbReference type="HOGENOM" id="CLU_132560_1_2_9"/>
<keyword evidence="2" id="KW-1185">Reference proteome</keyword>
<dbReference type="EMBL" id="ACGU01000015">
    <property type="protein sequence ID" value="EEJ72781.1"/>
    <property type="molecule type" value="Genomic_DNA"/>
</dbReference>
<organism evidence="1 2">
    <name type="scientific">Lactobacillus ultunensis DSM 16047</name>
    <dbReference type="NCBI Taxonomy" id="525365"/>
    <lineage>
        <taxon>Bacteria</taxon>
        <taxon>Bacillati</taxon>
        <taxon>Bacillota</taxon>
        <taxon>Bacilli</taxon>
        <taxon>Lactobacillales</taxon>
        <taxon>Lactobacillaceae</taxon>
        <taxon>Lactobacillus</taxon>
    </lineage>
</organism>
<proteinExistence type="predicted"/>
<dbReference type="OrthoDB" id="1644322at2"/>
<dbReference type="STRING" id="525365.HMPREF0548_0381"/>
<comment type="caution">
    <text evidence="1">The sequence shown here is derived from an EMBL/GenBank/DDBJ whole genome shotgun (WGS) entry which is preliminary data.</text>
</comment>
<sequence length="124" mass="14443">MNRRPMSDFDKKVDAFFRNYQDRGMKKWAGFFPSDHTAKINHAKAKRSIVYPKRSEMTQEEISMILFKAFSNHYQVRIQLKRLNENGNLSADIIGFVEGYNGESTIVISGTWIDLDEINHVDII</sequence>
<evidence type="ECO:0008006" key="3">
    <source>
        <dbReference type="Google" id="ProtNLM"/>
    </source>
</evidence>
<gene>
    <name evidence="1" type="ORF">HMPREF0548_0381</name>
</gene>